<dbReference type="InterPro" id="IPR003890">
    <property type="entry name" value="MIF4G-like_typ-3"/>
</dbReference>
<dbReference type="PANTHER" id="PTHR18034">
    <property type="entry name" value="CELL CYCLE CONTROL PROTEIN CWF22-RELATED"/>
    <property type="match status" value="1"/>
</dbReference>
<accession>A0A210PU87</accession>
<dbReference type="GO" id="GO:0042274">
    <property type="term" value="P:ribosomal small subunit biogenesis"/>
    <property type="evidence" value="ECO:0007669"/>
    <property type="project" value="TreeGrafter"/>
</dbReference>
<dbReference type="Pfam" id="PF02847">
    <property type="entry name" value="MA3"/>
    <property type="match status" value="1"/>
</dbReference>
<evidence type="ECO:0000259" key="5">
    <source>
        <dbReference type="PROSITE" id="PS51366"/>
    </source>
</evidence>
<dbReference type="Gene3D" id="1.25.40.180">
    <property type="match status" value="1"/>
</dbReference>
<feature type="region of interest" description="Disordered" evidence="4">
    <location>
        <begin position="267"/>
        <end position="343"/>
    </location>
</feature>
<dbReference type="SMART" id="SM00543">
    <property type="entry name" value="MIF4G"/>
    <property type="match status" value="1"/>
</dbReference>
<gene>
    <name evidence="6" type="ORF">KP79_PYT19703</name>
</gene>
<dbReference type="GO" id="GO:0003723">
    <property type="term" value="F:RNA binding"/>
    <property type="evidence" value="ECO:0007669"/>
    <property type="project" value="InterPro"/>
</dbReference>
<feature type="compositionally biased region" description="Basic residues" evidence="4">
    <location>
        <begin position="90"/>
        <end position="103"/>
    </location>
</feature>
<organism evidence="6 7">
    <name type="scientific">Mizuhopecten yessoensis</name>
    <name type="common">Japanese scallop</name>
    <name type="synonym">Patinopecten yessoensis</name>
    <dbReference type="NCBI Taxonomy" id="6573"/>
    <lineage>
        <taxon>Eukaryota</taxon>
        <taxon>Metazoa</taxon>
        <taxon>Spiralia</taxon>
        <taxon>Lophotrochozoa</taxon>
        <taxon>Mollusca</taxon>
        <taxon>Bivalvia</taxon>
        <taxon>Autobranchia</taxon>
        <taxon>Pteriomorphia</taxon>
        <taxon>Pectinida</taxon>
        <taxon>Pectinoidea</taxon>
        <taxon>Pectinidae</taxon>
        <taxon>Mizuhopecten</taxon>
    </lineage>
</organism>
<dbReference type="EMBL" id="NEDP02005493">
    <property type="protein sequence ID" value="OWF40014.1"/>
    <property type="molecule type" value="Genomic_DNA"/>
</dbReference>
<comment type="similarity">
    <text evidence="2">Belongs to the CWC22 family.</text>
</comment>
<dbReference type="OrthoDB" id="10260961at2759"/>
<reference evidence="6 7" key="1">
    <citation type="journal article" date="2017" name="Nat. Ecol. Evol.">
        <title>Scallop genome provides insights into evolution of bilaterian karyotype and development.</title>
        <authorList>
            <person name="Wang S."/>
            <person name="Zhang J."/>
            <person name="Jiao W."/>
            <person name="Li J."/>
            <person name="Xun X."/>
            <person name="Sun Y."/>
            <person name="Guo X."/>
            <person name="Huan P."/>
            <person name="Dong B."/>
            <person name="Zhang L."/>
            <person name="Hu X."/>
            <person name="Sun X."/>
            <person name="Wang J."/>
            <person name="Zhao C."/>
            <person name="Wang Y."/>
            <person name="Wang D."/>
            <person name="Huang X."/>
            <person name="Wang R."/>
            <person name="Lv J."/>
            <person name="Li Y."/>
            <person name="Zhang Z."/>
            <person name="Liu B."/>
            <person name="Lu W."/>
            <person name="Hui Y."/>
            <person name="Liang J."/>
            <person name="Zhou Z."/>
            <person name="Hou R."/>
            <person name="Li X."/>
            <person name="Liu Y."/>
            <person name="Li H."/>
            <person name="Ning X."/>
            <person name="Lin Y."/>
            <person name="Zhao L."/>
            <person name="Xing Q."/>
            <person name="Dou J."/>
            <person name="Li Y."/>
            <person name="Mao J."/>
            <person name="Guo H."/>
            <person name="Dou H."/>
            <person name="Li T."/>
            <person name="Mu C."/>
            <person name="Jiang W."/>
            <person name="Fu Q."/>
            <person name="Fu X."/>
            <person name="Miao Y."/>
            <person name="Liu J."/>
            <person name="Yu Q."/>
            <person name="Li R."/>
            <person name="Liao H."/>
            <person name="Li X."/>
            <person name="Kong Y."/>
            <person name="Jiang Z."/>
            <person name="Chourrout D."/>
            <person name="Li R."/>
            <person name="Bao Z."/>
        </authorList>
    </citation>
    <scope>NUCLEOTIDE SEQUENCE [LARGE SCALE GENOMIC DNA]</scope>
    <source>
        <strain evidence="6 7">PY_sf001</strain>
    </source>
</reference>
<dbReference type="InterPro" id="IPR016024">
    <property type="entry name" value="ARM-type_fold"/>
</dbReference>
<feature type="domain" description="MI" evidence="5">
    <location>
        <begin position="696"/>
        <end position="812"/>
    </location>
</feature>
<dbReference type="PROSITE" id="PS51366">
    <property type="entry name" value="MI"/>
    <property type="match status" value="1"/>
</dbReference>
<protein>
    <submittedName>
        <fullName evidence="6">Nucleolar MIF4G domain-containing protein 1</fullName>
    </submittedName>
</protein>
<evidence type="ECO:0000256" key="3">
    <source>
        <dbReference type="ARBA" id="ARBA00023242"/>
    </source>
</evidence>
<comment type="caution">
    <text evidence="6">The sequence shown here is derived from an EMBL/GenBank/DDBJ whole genome shotgun (WGS) entry which is preliminary data.</text>
</comment>
<feature type="compositionally biased region" description="Basic residues" evidence="4">
    <location>
        <begin position="38"/>
        <end position="61"/>
    </location>
</feature>
<evidence type="ECO:0000313" key="6">
    <source>
        <dbReference type="EMBL" id="OWF40014.1"/>
    </source>
</evidence>
<evidence type="ECO:0000313" key="7">
    <source>
        <dbReference type="Proteomes" id="UP000242188"/>
    </source>
</evidence>
<dbReference type="Pfam" id="PF02854">
    <property type="entry name" value="MIF4G"/>
    <property type="match status" value="1"/>
</dbReference>
<feature type="compositionally biased region" description="Acidic residues" evidence="4">
    <location>
        <begin position="179"/>
        <end position="193"/>
    </location>
</feature>
<sequence>MGVKRKVFRKDPQNLKRFRTEITELFGEELKSSDRHGSKGKKVKGRKQKRKEMKQLKKARKLAFSQHKPMPTLETQFKKEKTIEREKKQKEKIKQRKKKAKAKKKEEKEKISDIRKKNMELELRQEERMLKQLEKQLHLNKRKKKTLPQSFVADGLDYLLDAVDEDKLKNDFEDKNDLDSDFDSDQGDLEDADLGWLKSKKKKARLQAEMENEAEDEDEDEDDDEEEDEDEDEDEFSDEDEMSDNEFDKIDDREKFSRVEVIQSLSTASDIKSILKSSDKSSLAKKQKSENRVKFPESVASKMPDSETHGMDNSDNDPYFSDESEGSEKINEEEKKDKLNKTPELKEDIYGRLRDAQGNVVQASTVSGTYVPPAKRLAMAGGDEKHKIRLDRLRKQLKGLVNRVSQANINPISSQIEEIYRTNSRAEMNETLAEIILDACVSVVITPERLAMELMMLLAILHGNVGMEVGATFTQTLAERFSSCCSQSDRYGEGKEVDNIVLLFSYLYNFKIIHNILIMDLIKKFVAAFQEKDIELLLLLLKNVGFSLRKDDPMVLKQVIQDIQTKARDVDTSHFEEKTRVRFMLDTLLAIKNNNMRKIPNYDPDHLEQLKKQTRVYLRGHGLGVGQLRISLDDLLQADAKGRWWVVGSAWVGRDQQQPDSDEVAKTTEMNQSLEIMKSSSSKILELARKQRMNTDIRRNIFCTIMSSEDFVDAFERLLRLGLKHQQEREIIHVILDCCQQEKSFNPFYAYLLQKFCEYDRRFQMTFQFTMWDKFKEMSNLSERNRDNLARMVLHLLATKAVSLSLFKVVEFGSLDKIMVRFMKQVFRGLLLDHPEDAIEACFMRIAPLTKLHMLHEGLKLFMQHFLLKKSSAEMKDYALLKDRVSLADRALSSSQSKMLL</sequence>
<dbReference type="GO" id="GO:0005730">
    <property type="term" value="C:nucleolus"/>
    <property type="evidence" value="ECO:0007669"/>
    <property type="project" value="UniProtKB-SubCell"/>
</dbReference>
<evidence type="ECO:0000256" key="2">
    <source>
        <dbReference type="ARBA" id="ARBA00006856"/>
    </source>
</evidence>
<dbReference type="InterPro" id="IPR050781">
    <property type="entry name" value="CWC22_splicing_factor"/>
</dbReference>
<feature type="compositionally biased region" description="Acidic residues" evidence="4">
    <location>
        <begin position="210"/>
        <end position="245"/>
    </location>
</feature>
<proteinExistence type="inferred from homology"/>
<dbReference type="STRING" id="6573.A0A210PU87"/>
<name>A0A210PU87_MIZYE</name>
<dbReference type="PANTHER" id="PTHR18034:SF4">
    <property type="entry name" value="NUCLEOLAR MIF4G DOMAIN-CONTAINING PROTEIN 1"/>
    <property type="match status" value="1"/>
</dbReference>
<feature type="region of interest" description="Disordered" evidence="4">
    <location>
        <begin position="29"/>
        <end position="111"/>
    </location>
</feature>
<evidence type="ECO:0000256" key="1">
    <source>
        <dbReference type="ARBA" id="ARBA00004604"/>
    </source>
</evidence>
<dbReference type="InterPro" id="IPR003891">
    <property type="entry name" value="Initiation_fac_eIF4g_MI"/>
</dbReference>
<dbReference type="AlphaFoldDB" id="A0A210PU87"/>
<evidence type="ECO:0000256" key="4">
    <source>
        <dbReference type="SAM" id="MobiDB-lite"/>
    </source>
</evidence>
<dbReference type="SMART" id="SM00544">
    <property type="entry name" value="MA3"/>
    <property type="match status" value="1"/>
</dbReference>
<feature type="compositionally biased region" description="Basic and acidic residues" evidence="4">
    <location>
        <begin position="76"/>
        <end position="89"/>
    </location>
</feature>
<feature type="compositionally biased region" description="Basic and acidic residues" evidence="4">
    <location>
        <begin position="326"/>
        <end position="343"/>
    </location>
</feature>
<keyword evidence="7" id="KW-1185">Reference proteome</keyword>
<feature type="compositionally biased region" description="Basic and acidic residues" evidence="4">
    <location>
        <begin position="169"/>
        <end position="178"/>
    </location>
</feature>
<dbReference type="Proteomes" id="UP000242188">
    <property type="component" value="Unassembled WGS sequence"/>
</dbReference>
<feature type="region of interest" description="Disordered" evidence="4">
    <location>
        <begin position="169"/>
        <end position="253"/>
    </location>
</feature>
<keyword evidence="3" id="KW-0539">Nucleus</keyword>
<dbReference type="SUPFAM" id="SSF48371">
    <property type="entry name" value="ARM repeat"/>
    <property type="match status" value="1"/>
</dbReference>
<dbReference type="FunFam" id="1.25.40.180:FF:000032">
    <property type="entry name" value="Nucleolar MIF4G domain-containing protein 1"/>
    <property type="match status" value="1"/>
</dbReference>
<comment type="subcellular location">
    <subcellularLocation>
        <location evidence="1">Nucleus</location>
        <location evidence="1">Nucleolus</location>
    </subcellularLocation>
</comment>